<evidence type="ECO:0000313" key="2">
    <source>
        <dbReference type="Proteomes" id="UP000744676"/>
    </source>
</evidence>
<reference evidence="1 2" key="1">
    <citation type="journal article" date="2020" name="Front. Microbiol.">
        <title>Phenotypic and Genetic Characterization of the Cheese Ripening Yeast Geotrichum candidum.</title>
        <authorList>
            <person name="Perkins V."/>
            <person name="Vignola S."/>
            <person name="Lessard M.H."/>
            <person name="Plante P.L."/>
            <person name="Corbeil J."/>
            <person name="Dugat-Bony E."/>
            <person name="Frenette M."/>
            <person name="Labrie S."/>
        </authorList>
    </citation>
    <scope>NUCLEOTIDE SEQUENCE [LARGE SCALE GENOMIC DNA]</scope>
    <source>
        <strain evidence="1 2">LMA-1147</strain>
    </source>
</reference>
<sequence length="433" mass="49720">MSTSYYNRLNQLFPNNPLPPYPRVGQLDASTLDSELFELLKTQLRKIFKFTRSDIQDNYEAELLVFLKLIIFKLTVWDHSATYGAKLQNLKFVDGRVSTSLSKPLGRSQKLGYALLVVGGDYIWNKLEGYVYSGHYSDQDGESRIFRVLRKFSKLLSQIWSVSSLFNFLLFLYTGKYSTLILRLLKVRLVPASRSLTRQVNYEFQNRQLVWNAFTEFLLIVVPLVNVAKLKRRFTKVLSLTLSSSDGEGKAQGELHFLPEKTCAICYATQSQTQSGSHYTGITNPYKTNECGHIYCYVCITTKILESDGEGWNCLRCNELVKSAEPYVDINPDAVKISPEVFREVEPVSEKEPIALKEESSEHKSESESENESFGSEEEDENEEEEFEQIDGYDDDDDNDEEYDSNDNDEEDDYDDEEDDQAQSGFIVSKEDF</sequence>
<comment type="caution">
    <text evidence="1">The sequence shown here is derived from an EMBL/GenBank/DDBJ whole genome shotgun (WGS) entry which is preliminary data.</text>
</comment>
<name>A0ACB6UZA5_9ASCO</name>
<organism evidence="1 2">
    <name type="scientific">Geotrichum galactomycetum</name>
    <dbReference type="NCBI Taxonomy" id="27317"/>
    <lineage>
        <taxon>Eukaryota</taxon>
        <taxon>Fungi</taxon>
        <taxon>Dikarya</taxon>
        <taxon>Ascomycota</taxon>
        <taxon>Saccharomycotina</taxon>
        <taxon>Dipodascomycetes</taxon>
        <taxon>Dipodascales</taxon>
        <taxon>Dipodascaceae</taxon>
        <taxon>Geotrichum</taxon>
    </lineage>
</organism>
<dbReference type="EMBL" id="QVQA01000243">
    <property type="protein sequence ID" value="KAF5093353.1"/>
    <property type="molecule type" value="Genomic_DNA"/>
</dbReference>
<proteinExistence type="predicted"/>
<gene>
    <name evidence="1" type="ORF">D0Z00_004097</name>
</gene>
<accession>A0ACB6UZA5</accession>
<evidence type="ECO:0000313" key="1">
    <source>
        <dbReference type="EMBL" id="KAF5093353.1"/>
    </source>
</evidence>
<keyword evidence="2" id="KW-1185">Reference proteome</keyword>
<protein>
    <submittedName>
        <fullName evidence="1">Uncharacterized protein</fullName>
    </submittedName>
</protein>
<dbReference type="Proteomes" id="UP000744676">
    <property type="component" value="Unassembled WGS sequence"/>
</dbReference>